<accession>A0A8H4IRD1</accession>
<evidence type="ECO:0000313" key="3">
    <source>
        <dbReference type="Proteomes" id="UP000572817"/>
    </source>
</evidence>
<protein>
    <recommendedName>
        <fullName evidence="4">Tachykinin family protein</fullName>
    </recommendedName>
</protein>
<proteinExistence type="predicted"/>
<name>A0A8H4IRD1_9PEZI</name>
<evidence type="ECO:0000256" key="1">
    <source>
        <dbReference type="SAM" id="MobiDB-lite"/>
    </source>
</evidence>
<keyword evidence="3" id="KW-1185">Reference proteome</keyword>
<dbReference type="OrthoDB" id="4158087at2759"/>
<dbReference type="Proteomes" id="UP000572817">
    <property type="component" value="Unassembled WGS sequence"/>
</dbReference>
<dbReference type="AlphaFoldDB" id="A0A8H4IRD1"/>
<dbReference type="PANTHER" id="PTHR37540">
    <property type="entry name" value="TRANSCRIPTION FACTOR (ACR-2), PUTATIVE-RELATED-RELATED"/>
    <property type="match status" value="1"/>
</dbReference>
<comment type="caution">
    <text evidence="2">The sequence shown here is derived from an EMBL/GenBank/DDBJ whole genome shotgun (WGS) entry which is preliminary data.</text>
</comment>
<dbReference type="EMBL" id="WWBZ02000040">
    <property type="protein sequence ID" value="KAF4304969.1"/>
    <property type="molecule type" value="Genomic_DNA"/>
</dbReference>
<feature type="region of interest" description="Disordered" evidence="1">
    <location>
        <begin position="1"/>
        <end position="37"/>
    </location>
</feature>
<dbReference type="PANTHER" id="PTHR37540:SF10">
    <property type="entry name" value="SIGMA-70 REGION 2 FAMILY PROTEIN"/>
    <property type="match status" value="1"/>
</dbReference>
<organism evidence="2 3">
    <name type="scientific">Botryosphaeria dothidea</name>
    <dbReference type="NCBI Taxonomy" id="55169"/>
    <lineage>
        <taxon>Eukaryota</taxon>
        <taxon>Fungi</taxon>
        <taxon>Dikarya</taxon>
        <taxon>Ascomycota</taxon>
        <taxon>Pezizomycotina</taxon>
        <taxon>Dothideomycetes</taxon>
        <taxon>Dothideomycetes incertae sedis</taxon>
        <taxon>Botryosphaeriales</taxon>
        <taxon>Botryosphaeriaceae</taxon>
        <taxon>Botryosphaeria</taxon>
    </lineage>
</organism>
<evidence type="ECO:0008006" key="4">
    <source>
        <dbReference type="Google" id="ProtNLM"/>
    </source>
</evidence>
<reference evidence="2" key="1">
    <citation type="submission" date="2020-04" db="EMBL/GenBank/DDBJ databases">
        <title>Genome Assembly and Annotation of Botryosphaeria dothidea sdau 11-99, a Latent Pathogen of Apple Fruit Ring Rot in China.</title>
        <authorList>
            <person name="Yu C."/>
            <person name="Diao Y."/>
            <person name="Lu Q."/>
            <person name="Zhao J."/>
            <person name="Cui S."/>
            <person name="Peng C."/>
            <person name="He B."/>
            <person name="Liu H."/>
        </authorList>
    </citation>
    <scope>NUCLEOTIDE SEQUENCE [LARGE SCALE GENOMIC DNA]</scope>
    <source>
        <strain evidence="2">Sdau11-99</strain>
    </source>
</reference>
<gene>
    <name evidence="2" type="ORF">GTA08_BOTSDO06447</name>
</gene>
<evidence type="ECO:0000313" key="2">
    <source>
        <dbReference type="EMBL" id="KAF4304969.1"/>
    </source>
</evidence>
<sequence length="573" mass="65252">MSASQQRPLQPNTLPPSSRRAPPDFQVSQPSPPSRMPFLFVEVHSGKDSPRRGKRGRIANTDIRSHVMLRKHEEKRRNRAKELAVAARGAPQSQGASSARLLDTGTIWGVPTDRADPFNALPVESSPVIDHAVKYYHLVISDGGNYQPDSSDMLWRLVCSEEASLLSTLCITALVREKTQNIARGRDSLLLEHRATRALRQRLQSGKPITDALVGTIAGLAAFSSFAGAHEESTIHFQGLFAFVQANGGIDKHDPFPAYVIRWCELYYRASHLTMPIFYKEPPLKTAEKSRSGLSPALQKQAAHLCELTSSRLPCLGADARLVLQHMHCMSIPQDPQWKKSKHERGILRSLLYDTEFKLLAILVKLKAEPVHPDRSSTAAAEQLVRYAVAEACQMFLFAALREFSVREAMYDIFVARLKDSLDFPGMVEAWVKVAHWHALVWVLFVGWVLCHEEEARKPWFRTRLLDVMQHFEFPRGDLVVVLKEFPWTDEFCKEPCRELYLSSMFILQRYMDNGHIGPKRYPRLEVNRFTEKIEVYASALWVGENRTCPITQYFRLRLPEPFNQSDLIQDLK</sequence>
<feature type="compositionally biased region" description="Polar residues" evidence="1">
    <location>
        <begin position="1"/>
        <end position="16"/>
    </location>
</feature>